<evidence type="ECO:0000313" key="2">
    <source>
        <dbReference type="EMBL" id="KIA88073.1"/>
    </source>
</evidence>
<evidence type="ECO:0000256" key="1">
    <source>
        <dbReference type="SAM" id="Phobius"/>
    </source>
</evidence>
<dbReference type="Proteomes" id="UP000031473">
    <property type="component" value="Unassembled WGS sequence"/>
</dbReference>
<feature type="transmembrane region" description="Helical" evidence="1">
    <location>
        <begin position="16"/>
        <end position="35"/>
    </location>
</feature>
<gene>
    <name evidence="2" type="ORF">OA86_12805</name>
</gene>
<accession>A0A0C1F851</accession>
<name>A0A0C1F851_9FLAO</name>
<keyword evidence="1" id="KW-1133">Transmembrane helix</keyword>
<reference evidence="2 3" key="1">
    <citation type="submission" date="2014-10" db="EMBL/GenBank/DDBJ databases">
        <title>Kaistella jeonii genome.</title>
        <authorList>
            <person name="Clayton J.T."/>
            <person name="Newman J.D."/>
        </authorList>
    </citation>
    <scope>NUCLEOTIDE SEQUENCE [LARGE SCALE GENOMIC DNA]</scope>
    <source>
        <strain evidence="2 3">DSM 17048</strain>
    </source>
</reference>
<comment type="caution">
    <text evidence="2">The sequence shown here is derived from an EMBL/GenBank/DDBJ whole genome shotgun (WGS) entry which is preliminary data.</text>
</comment>
<dbReference type="STRING" id="266749.SAMN05421876_11357"/>
<protein>
    <submittedName>
        <fullName evidence="2">Uncharacterized protein</fullName>
    </submittedName>
</protein>
<keyword evidence="1" id="KW-0812">Transmembrane</keyword>
<keyword evidence="1" id="KW-0472">Membrane</keyword>
<dbReference type="RefSeq" id="WP_039353998.1">
    <property type="nucleotide sequence ID" value="NZ_FOLA01000013.1"/>
</dbReference>
<evidence type="ECO:0000313" key="3">
    <source>
        <dbReference type="Proteomes" id="UP000031473"/>
    </source>
</evidence>
<dbReference type="EMBL" id="JSYL01000011">
    <property type="protein sequence ID" value="KIA88073.1"/>
    <property type="molecule type" value="Genomic_DNA"/>
</dbReference>
<dbReference type="AlphaFoldDB" id="A0A0C1F851"/>
<organism evidence="2 3">
    <name type="scientific">Kaistella jeonii</name>
    <dbReference type="NCBI Taxonomy" id="266749"/>
    <lineage>
        <taxon>Bacteria</taxon>
        <taxon>Pseudomonadati</taxon>
        <taxon>Bacteroidota</taxon>
        <taxon>Flavobacteriia</taxon>
        <taxon>Flavobacteriales</taxon>
        <taxon>Weeksellaceae</taxon>
        <taxon>Chryseobacterium group</taxon>
        <taxon>Kaistella</taxon>
    </lineage>
</organism>
<proteinExistence type="predicted"/>
<sequence>MNFTKNYDQDFNAFDAIIFLGVLACMIVALAFSIIKVNKVQYLQGKFNGVLEFKNEEIVIRNKIYSLNEVTHIGIDANDFKGSWGISSFEGNLGDSYRSNGTDNHLKLLLNNNQNITINFEQITKNQIFNDKHFLINYFHLGKFNYANLVDIIGEDDAYIKYKKHTR</sequence>
<keyword evidence="3" id="KW-1185">Reference proteome</keyword>